<dbReference type="Gene3D" id="1.20.120.20">
    <property type="entry name" value="Apolipoprotein"/>
    <property type="match status" value="1"/>
</dbReference>
<evidence type="ECO:0000313" key="2">
    <source>
        <dbReference type="EMBL" id="ORC87871.1"/>
    </source>
</evidence>
<name>A0A1X0NTE1_9TRYP</name>
<dbReference type="VEuPathDB" id="TriTrypDB:TM35_000191150"/>
<evidence type="ECO:0000256" key="1">
    <source>
        <dbReference type="SAM" id="Phobius"/>
    </source>
</evidence>
<keyword evidence="1" id="KW-1133">Transmembrane helix</keyword>
<dbReference type="GeneID" id="39986393"/>
<accession>A0A1X0NTE1</accession>
<organism evidence="2 3">
    <name type="scientific">Trypanosoma theileri</name>
    <dbReference type="NCBI Taxonomy" id="67003"/>
    <lineage>
        <taxon>Eukaryota</taxon>
        <taxon>Discoba</taxon>
        <taxon>Euglenozoa</taxon>
        <taxon>Kinetoplastea</taxon>
        <taxon>Metakinetoplastina</taxon>
        <taxon>Trypanosomatida</taxon>
        <taxon>Trypanosomatidae</taxon>
        <taxon>Trypanosoma</taxon>
    </lineage>
</organism>
<keyword evidence="1" id="KW-0472">Membrane</keyword>
<keyword evidence="3" id="KW-1185">Reference proteome</keyword>
<evidence type="ECO:0000313" key="3">
    <source>
        <dbReference type="Proteomes" id="UP000192257"/>
    </source>
</evidence>
<proteinExistence type="predicted"/>
<feature type="transmembrane region" description="Helical" evidence="1">
    <location>
        <begin position="151"/>
        <end position="172"/>
    </location>
</feature>
<dbReference type="OrthoDB" id="244380at2759"/>
<reference evidence="2 3" key="1">
    <citation type="submission" date="2017-03" db="EMBL/GenBank/DDBJ databases">
        <title>An alternative strategy for trypanosome survival in the mammalian bloodstream revealed through genome and transcriptome analysis of the ubiquitous bovine parasite Trypanosoma (Megatrypanum) theileri.</title>
        <authorList>
            <person name="Kelly S."/>
            <person name="Ivens A."/>
            <person name="Mott A."/>
            <person name="O'Neill E."/>
            <person name="Emms D."/>
            <person name="Macleod O."/>
            <person name="Voorheis P."/>
            <person name="Matthews J."/>
            <person name="Matthews K."/>
            <person name="Carrington M."/>
        </authorList>
    </citation>
    <scope>NUCLEOTIDE SEQUENCE [LARGE SCALE GENOMIC DNA]</scope>
    <source>
        <strain evidence="2">Edinburgh</strain>
    </source>
</reference>
<protein>
    <submittedName>
        <fullName evidence="2">Uncharacterized protein</fullName>
    </submittedName>
</protein>
<keyword evidence="1" id="KW-0812">Transmembrane</keyword>
<dbReference type="RefSeq" id="XP_028881937.1">
    <property type="nucleotide sequence ID" value="XM_029026613.1"/>
</dbReference>
<dbReference type="Proteomes" id="UP000192257">
    <property type="component" value="Unassembled WGS sequence"/>
</dbReference>
<dbReference type="AlphaFoldDB" id="A0A1X0NTE1"/>
<dbReference type="EMBL" id="NBCO01000019">
    <property type="protein sequence ID" value="ORC87871.1"/>
    <property type="molecule type" value="Genomic_DNA"/>
</dbReference>
<comment type="caution">
    <text evidence="2">The sequence shown here is derived from an EMBL/GenBank/DDBJ whole genome shotgun (WGS) entry which is preliminary data.</text>
</comment>
<sequence length="256" mass="28620">MNAPERNGNHTTIVDQVNQCVETGRNAVTSAKQRVLERAEAGRERAGELAQAGREQLDGAIQSAARVRAVADEYVENGKRVLQEARETAKNTVEPLVDNARTLAETSTKRIEETRAAVQTSLTNVVNTSRPRFEELRTSSTNALKTRDPHLLVSVAAQFVAFVLFVLNLLVVELCKVKRVKSAVVYVQESTLTKKAVDFVKWVDVPRRVESVPFVGKRLVSVATTFVEEVKANMAPKVVERRRERERKRASIEKEK</sequence>
<gene>
    <name evidence="2" type="ORF">TM35_000191150</name>
</gene>